<dbReference type="AlphaFoldDB" id="X1GQ59"/>
<sequence>MVENSMTTRNAILAGLKFHPATPGRFDDIERLFGERGACGGCWCMAWRLRNKDWVAGKGAGNKRAFKKIVVAGGRPGVLAYLRGEPVAWCAVAPRECYLFLQRSRVLKPLDERPVWSISCLFVLKAYRRQGLSVRLLEAAVDFAGKQGAKIVEGYPFVPTMKKTPDPFLWTGVPSAYRKAGFSEVARRSKSRPIMRREL</sequence>
<name>X1GQ59_9ZZZZ</name>
<proteinExistence type="predicted"/>
<dbReference type="Gene3D" id="3.40.630.30">
    <property type="match status" value="1"/>
</dbReference>
<dbReference type="SUPFAM" id="SSF55729">
    <property type="entry name" value="Acyl-CoA N-acyltransferases (Nat)"/>
    <property type="match status" value="1"/>
</dbReference>
<organism evidence="2">
    <name type="scientific">marine sediment metagenome</name>
    <dbReference type="NCBI Taxonomy" id="412755"/>
    <lineage>
        <taxon>unclassified sequences</taxon>
        <taxon>metagenomes</taxon>
        <taxon>ecological metagenomes</taxon>
    </lineage>
</organism>
<protein>
    <recommendedName>
        <fullName evidence="1">N-acetyltransferase domain-containing protein</fullName>
    </recommendedName>
</protein>
<evidence type="ECO:0000259" key="1">
    <source>
        <dbReference type="PROSITE" id="PS51186"/>
    </source>
</evidence>
<feature type="domain" description="N-acetyltransferase" evidence="1">
    <location>
        <begin position="16"/>
        <end position="199"/>
    </location>
</feature>
<comment type="caution">
    <text evidence="2">The sequence shown here is derived from an EMBL/GenBank/DDBJ whole genome shotgun (WGS) entry which is preliminary data.</text>
</comment>
<evidence type="ECO:0000313" key="2">
    <source>
        <dbReference type="EMBL" id="GAH35143.1"/>
    </source>
</evidence>
<dbReference type="PROSITE" id="PS51186">
    <property type="entry name" value="GNAT"/>
    <property type="match status" value="1"/>
</dbReference>
<dbReference type="InterPro" id="IPR000182">
    <property type="entry name" value="GNAT_dom"/>
</dbReference>
<dbReference type="InterPro" id="IPR016181">
    <property type="entry name" value="Acyl_CoA_acyltransferase"/>
</dbReference>
<dbReference type="EMBL" id="BARU01009294">
    <property type="protein sequence ID" value="GAH35143.1"/>
    <property type="molecule type" value="Genomic_DNA"/>
</dbReference>
<dbReference type="GO" id="GO:0016747">
    <property type="term" value="F:acyltransferase activity, transferring groups other than amino-acyl groups"/>
    <property type="evidence" value="ECO:0007669"/>
    <property type="project" value="InterPro"/>
</dbReference>
<dbReference type="CDD" id="cd04301">
    <property type="entry name" value="NAT_SF"/>
    <property type="match status" value="1"/>
</dbReference>
<accession>X1GQ59</accession>
<dbReference type="Pfam" id="PF00583">
    <property type="entry name" value="Acetyltransf_1"/>
    <property type="match status" value="1"/>
</dbReference>
<gene>
    <name evidence="2" type="ORF">S03H2_17965</name>
</gene>
<reference evidence="2" key="1">
    <citation type="journal article" date="2014" name="Front. Microbiol.">
        <title>High frequency of phylogenetically diverse reductive dehalogenase-homologous genes in deep subseafloor sedimentary metagenomes.</title>
        <authorList>
            <person name="Kawai M."/>
            <person name="Futagami T."/>
            <person name="Toyoda A."/>
            <person name="Takaki Y."/>
            <person name="Nishi S."/>
            <person name="Hori S."/>
            <person name="Arai W."/>
            <person name="Tsubouchi T."/>
            <person name="Morono Y."/>
            <person name="Uchiyama I."/>
            <person name="Ito T."/>
            <person name="Fujiyama A."/>
            <person name="Inagaki F."/>
            <person name="Takami H."/>
        </authorList>
    </citation>
    <scope>NUCLEOTIDE SEQUENCE</scope>
    <source>
        <strain evidence="2">Expedition CK06-06</strain>
    </source>
</reference>